<dbReference type="GO" id="GO:0000160">
    <property type="term" value="P:phosphorelay signal transduction system"/>
    <property type="evidence" value="ECO:0007669"/>
    <property type="project" value="InterPro"/>
</dbReference>
<evidence type="ECO:0000313" key="5">
    <source>
        <dbReference type="Proteomes" id="UP001228113"/>
    </source>
</evidence>
<feature type="region of interest" description="Disordered" evidence="2">
    <location>
        <begin position="223"/>
        <end position="263"/>
    </location>
</feature>
<name>A0AA48KD87_9BACT</name>
<evidence type="ECO:0000259" key="3">
    <source>
        <dbReference type="PROSITE" id="PS50110"/>
    </source>
</evidence>
<dbReference type="Gene3D" id="2.40.10.220">
    <property type="entry name" value="predicted glycosyltransferase like domains"/>
    <property type="match status" value="1"/>
</dbReference>
<dbReference type="PROSITE" id="PS50110">
    <property type="entry name" value="RESPONSE_REGULATORY"/>
    <property type="match status" value="1"/>
</dbReference>
<dbReference type="KEGG" id="msea:METESE_10150"/>
<dbReference type="InterPro" id="IPR011006">
    <property type="entry name" value="CheY-like_superfamily"/>
</dbReference>
<evidence type="ECO:0000256" key="1">
    <source>
        <dbReference type="PROSITE-ProRule" id="PRU00169"/>
    </source>
</evidence>
<dbReference type="Gene3D" id="3.40.50.2300">
    <property type="match status" value="1"/>
</dbReference>
<evidence type="ECO:0000313" key="4">
    <source>
        <dbReference type="EMBL" id="BDU76057.1"/>
    </source>
</evidence>
<dbReference type="EMBL" id="AP027081">
    <property type="protein sequence ID" value="BDU76057.1"/>
    <property type="molecule type" value="Genomic_DNA"/>
</dbReference>
<comment type="caution">
    <text evidence="1">Lacks conserved residue(s) required for the propagation of feature annotation.</text>
</comment>
<dbReference type="SUPFAM" id="SSF52172">
    <property type="entry name" value="CheY-like"/>
    <property type="match status" value="1"/>
</dbReference>
<proteinExistence type="predicted"/>
<dbReference type="AlphaFoldDB" id="A0AA48KD87"/>
<dbReference type="Proteomes" id="UP001228113">
    <property type="component" value="Chromosome"/>
</dbReference>
<gene>
    <name evidence="4" type="ORF">METESE_10150</name>
</gene>
<dbReference type="GO" id="GO:0035438">
    <property type="term" value="F:cyclic-di-GMP binding"/>
    <property type="evidence" value="ECO:0007669"/>
    <property type="project" value="InterPro"/>
</dbReference>
<dbReference type="InterPro" id="IPR001789">
    <property type="entry name" value="Sig_transdc_resp-reg_receiver"/>
</dbReference>
<keyword evidence="5" id="KW-1185">Reference proteome</keyword>
<sequence>MMQAGRPELRDARVIRAYLDEAVRLKLPVRLSRGEPDPLPFQTTLEHLGADTFTVTATPPLEPGQSVHLGFLLEGRWLTTAVQVLGTGIFSFPTFITHGERRAAPRGAFQEAEGVRVLAVEQVEDTVLGGRVLSGRVLDLSLQGLRLALDAGQRPRPGDRFALLCLDGLPHTPPVLCAGRVANVQGGEAGLALEALRPLDRLALERILARRMPASFGRAFPSRKLKTDVGERPGAPTPVKEAPRAPEVVQPLAPEPPGEPERAAEALRLPAVLRLRRMGRRILLLASEPADAHPLAQFLWQEGYRNILSAHDPAGVQRLAAAHRFDLVLVELKVGGYWGHGLLAGARNRGLLAEAPAILLADRENEISRDAARNAEALHLHLRPAPPEALLQAVDLVLSGA</sequence>
<reference evidence="4" key="1">
    <citation type="journal article" date="2023" name="Int. J. Syst. Evol. Microbiol.">
        <title>Mesoterricola silvestris gen. nov., sp. nov., Mesoterricola sediminis sp. nov., Geothrix oryzae sp. nov., Geothrix edaphica sp. nov., Geothrix rubra sp. nov., and Geothrix limicola sp. nov., six novel members of Acidobacteriota isolated from soils.</title>
        <authorList>
            <person name="Itoh H."/>
            <person name="Sugisawa Y."/>
            <person name="Mise K."/>
            <person name="Xu Z."/>
            <person name="Kuniyasu M."/>
            <person name="Ushijima N."/>
            <person name="Kawano K."/>
            <person name="Kobayashi E."/>
            <person name="Shiratori Y."/>
            <person name="Masuda Y."/>
            <person name="Senoo K."/>
        </authorList>
    </citation>
    <scope>NUCLEOTIDE SEQUENCE</scope>
    <source>
        <strain evidence="4">W786</strain>
    </source>
</reference>
<dbReference type="Pfam" id="PF07238">
    <property type="entry name" value="PilZ"/>
    <property type="match status" value="1"/>
</dbReference>
<dbReference type="InterPro" id="IPR009875">
    <property type="entry name" value="PilZ_domain"/>
</dbReference>
<accession>A0AA48KD87</accession>
<organism evidence="4 5">
    <name type="scientific">Mesoterricola sediminis</name>
    <dbReference type="NCBI Taxonomy" id="2927980"/>
    <lineage>
        <taxon>Bacteria</taxon>
        <taxon>Pseudomonadati</taxon>
        <taxon>Acidobacteriota</taxon>
        <taxon>Holophagae</taxon>
        <taxon>Holophagales</taxon>
        <taxon>Holophagaceae</taxon>
        <taxon>Mesoterricola</taxon>
    </lineage>
</organism>
<dbReference type="SUPFAM" id="SSF141371">
    <property type="entry name" value="PilZ domain-like"/>
    <property type="match status" value="1"/>
</dbReference>
<protein>
    <recommendedName>
        <fullName evidence="3">Response regulatory domain-containing protein</fullName>
    </recommendedName>
</protein>
<evidence type="ECO:0000256" key="2">
    <source>
        <dbReference type="SAM" id="MobiDB-lite"/>
    </source>
</evidence>
<dbReference type="SMART" id="SM00448">
    <property type="entry name" value="REC"/>
    <property type="match status" value="1"/>
</dbReference>
<feature type="domain" description="Response regulatory" evidence="3">
    <location>
        <begin position="281"/>
        <end position="398"/>
    </location>
</feature>
<dbReference type="RefSeq" id="WP_243333918.1">
    <property type="nucleotide sequence ID" value="NZ_AP027081.1"/>
</dbReference>